<reference evidence="11" key="1">
    <citation type="submission" date="2022-07" db="EMBL/GenBank/DDBJ databases">
        <title>Ectorhizobium quercum gen.nov., sp. nov.</title>
        <authorList>
            <person name="Ma T."/>
            <person name="Li Y."/>
        </authorList>
    </citation>
    <scope>NUCLEOTIDE SEQUENCE</scope>
    <source>
        <strain evidence="11">BDR2-2</strain>
    </source>
</reference>
<dbReference type="GO" id="GO:0008360">
    <property type="term" value="P:regulation of cell shape"/>
    <property type="evidence" value="ECO:0007669"/>
    <property type="project" value="UniProtKB-UniRule"/>
</dbReference>
<dbReference type="GO" id="GO:0071972">
    <property type="term" value="F:peptidoglycan L,D-transpeptidase activity"/>
    <property type="evidence" value="ECO:0007669"/>
    <property type="project" value="TreeGrafter"/>
</dbReference>
<evidence type="ECO:0000256" key="8">
    <source>
        <dbReference type="SAM" id="MobiDB-lite"/>
    </source>
</evidence>
<dbReference type="SUPFAM" id="SSF47090">
    <property type="entry name" value="PGBD-like"/>
    <property type="match status" value="1"/>
</dbReference>
<dbReference type="GO" id="GO:0005576">
    <property type="term" value="C:extracellular region"/>
    <property type="evidence" value="ECO:0007669"/>
    <property type="project" value="TreeGrafter"/>
</dbReference>
<evidence type="ECO:0000313" key="12">
    <source>
        <dbReference type="Proteomes" id="UP001208771"/>
    </source>
</evidence>
<keyword evidence="3" id="KW-0808">Transferase</keyword>
<dbReference type="GO" id="GO:0016740">
    <property type="term" value="F:transferase activity"/>
    <property type="evidence" value="ECO:0007669"/>
    <property type="project" value="UniProtKB-KW"/>
</dbReference>
<dbReference type="PANTHER" id="PTHR30582:SF30">
    <property type="entry name" value="BLR4375 PROTEIN"/>
    <property type="match status" value="1"/>
</dbReference>
<comment type="caution">
    <text evidence="11">The sequence shown here is derived from an EMBL/GenBank/DDBJ whole genome shotgun (WGS) entry which is preliminary data.</text>
</comment>
<evidence type="ECO:0000256" key="1">
    <source>
        <dbReference type="ARBA" id="ARBA00004752"/>
    </source>
</evidence>
<dbReference type="Pfam" id="PF03734">
    <property type="entry name" value="YkuD"/>
    <property type="match status" value="1"/>
</dbReference>
<evidence type="ECO:0000256" key="5">
    <source>
        <dbReference type="ARBA" id="ARBA00022984"/>
    </source>
</evidence>
<evidence type="ECO:0000313" key="11">
    <source>
        <dbReference type="EMBL" id="MCX8996496.1"/>
    </source>
</evidence>
<keyword evidence="9" id="KW-0732">Signal</keyword>
<feature type="region of interest" description="Disordered" evidence="8">
    <location>
        <begin position="161"/>
        <end position="181"/>
    </location>
</feature>
<accession>A0AAE3MY96</accession>
<dbReference type="Proteomes" id="UP001208771">
    <property type="component" value="Unassembled WGS sequence"/>
</dbReference>
<feature type="region of interest" description="Disordered" evidence="8">
    <location>
        <begin position="136"/>
        <end position="155"/>
    </location>
</feature>
<gene>
    <name evidence="11" type="ORF">NOF55_05190</name>
</gene>
<feature type="chain" id="PRO_5042108332" evidence="9">
    <location>
        <begin position="21"/>
        <end position="465"/>
    </location>
</feature>
<comment type="pathway">
    <text evidence="1 7">Cell wall biogenesis; peptidoglycan biosynthesis.</text>
</comment>
<dbReference type="AlphaFoldDB" id="A0AAE3MY96"/>
<dbReference type="PROSITE" id="PS52029">
    <property type="entry name" value="LD_TPASE"/>
    <property type="match status" value="1"/>
</dbReference>
<keyword evidence="5 7" id="KW-0573">Peptidoglycan synthesis</keyword>
<evidence type="ECO:0000256" key="7">
    <source>
        <dbReference type="PROSITE-ProRule" id="PRU01373"/>
    </source>
</evidence>
<evidence type="ECO:0000256" key="9">
    <source>
        <dbReference type="SAM" id="SignalP"/>
    </source>
</evidence>
<evidence type="ECO:0000259" key="10">
    <source>
        <dbReference type="PROSITE" id="PS52029"/>
    </source>
</evidence>
<dbReference type="InterPro" id="IPR005490">
    <property type="entry name" value="LD_TPept_cat_dom"/>
</dbReference>
<keyword evidence="6 7" id="KW-0961">Cell wall biogenesis/degradation</keyword>
<evidence type="ECO:0000256" key="3">
    <source>
        <dbReference type="ARBA" id="ARBA00022679"/>
    </source>
</evidence>
<evidence type="ECO:0000256" key="4">
    <source>
        <dbReference type="ARBA" id="ARBA00022960"/>
    </source>
</evidence>
<dbReference type="InterPro" id="IPR038063">
    <property type="entry name" value="Transpep_catalytic_dom"/>
</dbReference>
<dbReference type="PANTHER" id="PTHR30582">
    <property type="entry name" value="L,D-TRANSPEPTIDASE"/>
    <property type="match status" value="1"/>
</dbReference>
<keyword evidence="4 7" id="KW-0133">Cell shape</keyword>
<comment type="similarity">
    <text evidence="2">Belongs to the YkuD family.</text>
</comment>
<protein>
    <submittedName>
        <fullName evidence="11">L,D-transpeptidase</fullName>
    </submittedName>
</protein>
<dbReference type="GO" id="GO:0071555">
    <property type="term" value="P:cell wall organization"/>
    <property type="evidence" value="ECO:0007669"/>
    <property type="project" value="UniProtKB-UniRule"/>
</dbReference>
<feature type="domain" description="L,D-TPase catalytic" evidence="10">
    <location>
        <begin position="331"/>
        <end position="464"/>
    </location>
</feature>
<evidence type="ECO:0000256" key="6">
    <source>
        <dbReference type="ARBA" id="ARBA00023316"/>
    </source>
</evidence>
<proteinExistence type="inferred from homology"/>
<dbReference type="EMBL" id="JANFPI010000002">
    <property type="protein sequence ID" value="MCX8996496.1"/>
    <property type="molecule type" value="Genomic_DNA"/>
</dbReference>
<feature type="region of interest" description="Disordered" evidence="8">
    <location>
        <begin position="93"/>
        <end position="124"/>
    </location>
</feature>
<dbReference type="InterPro" id="IPR036365">
    <property type="entry name" value="PGBD-like_sf"/>
</dbReference>
<sequence length="465" mass="49957">MRIRFTVTLSRATSLGLALAVLLQAPLADMAAAQSVYRPFVETVLVSPEGDLLDYTPEHGSVVVSRDREGRRVLLDHYGNLVATEIPAETYFPRPRNARPGDAYGGVPDYRSYRGDGDDLTTGAVSMPERVERAPLDARPLPPADDGFANYGDNRQTGTLASIEQDRSLPEVTVTPQTPLTLNGKSRSEIAALQTLLDRAGASPGVIDGRMGSNVTKALEAYEMMTGERLDPNDSEDILQRLSFSGGMPIVNYTITPQDAAGPYVAAIPDDYGEKATMPALSYTSVEEALAERFHMDENYLRELNPGVDFTIPGSVIKVISPGERKTGAVTRIVADKGRKQVFAYDESGALVAAYPATIGSSDTPSPSGTHTVARIALDPGYTYNPKINFKQGDNHGILQIPPGPNGPVGNVWIALSKPTYGIHGTPEPSKIGKTNSHGCVRLTNWDATELAKMVKVGATVEFID</sequence>
<feature type="active site" description="Proton donor/acceptor" evidence="7">
    <location>
        <position position="424"/>
    </location>
</feature>
<dbReference type="Gene3D" id="2.40.440.10">
    <property type="entry name" value="L,D-transpeptidase catalytic domain-like"/>
    <property type="match status" value="1"/>
</dbReference>
<dbReference type="SUPFAM" id="SSF141523">
    <property type="entry name" value="L,D-transpeptidase catalytic domain-like"/>
    <property type="match status" value="1"/>
</dbReference>
<feature type="signal peptide" evidence="9">
    <location>
        <begin position="1"/>
        <end position="20"/>
    </location>
</feature>
<dbReference type="CDD" id="cd16913">
    <property type="entry name" value="YkuD_like"/>
    <property type="match status" value="1"/>
</dbReference>
<dbReference type="GO" id="GO:0018104">
    <property type="term" value="P:peptidoglycan-protein cross-linking"/>
    <property type="evidence" value="ECO:0007669"/>
    <property type="project" value="TreeGrafter"/>
</dbReference>
<feature type="active site" description="Nucleophile" evidence="7">
    <location>
        <position position="440"/>
    </location>
</feature>
<evidence type="ECO:0000256" key="2">
    <source>
        <dbReference type="ARBA" id="ARBA00005992"/>
    </source>
</evidence>
<organism evidence="11 12">
    <name type="scientific">Ectorhizobium quercum</name>
    <dbReference type="NCBI Taxonomy" id="2965071"/>
    <lineage>
        <taxon>Bacteria</taxon>
        <taxon>Pseudomonadati</taxon>
        <taxon>Pseudomonadota</taxon>
        <taxon>Alphaproteobacteria</taxon>
        <taxon>Hyphomicrobiales</taxon>
        <taxon>Rhizobiaceae</taxon>
        <taxon>Ectorhizobium</taxon>
    </lineage>
</organism>
<dbReference type="InterPro" id="IPR050979">
    <property type="entry name" value="LD-transpeptidase"/>
</dbReference>
<name>A0AAE3MY96_9HYPH</name>
<dbReference type="RefSeq" id="WP_306410936.1">
    <property type="nucleotide sequence ID" value="NZ_JANFPI010000002.1"/>
</dbReference>
<keyword evidence="12" id="KW-1185">Reference proteome</keyword>